<organism evidence="1">
    <name type="scientific">Phaeodactylum tricornutum</name>
    <name type="common">Diatom</name>
    <dbReference type="NCBI Taxonomy" id="2850"/>
    <lineage>
        <taxon>Eukaryota</taxon>
        <taxon>Sar</taxon>
        <taxon>Stramenopiles</taxon>
        <taxon>Ochrophyta</taxon>
        <taxon>Bacillariophyta</taxon>
        <taxon>Bacillariophyceae</taxon>
        <taxon>Bacillariophycidae</taxon>
        <taxon>Naviculales</taxon>
        <taxon>Phaeodactylaceae</taxon>
        <taxon>Phaeodactylum</taxon>
    </lineage>
</organism>
<protein>
    <submittedName>
        <fullName evidence="1">Uncharacterized protein</fullName>
    </submittedName>
</protein>
<accession>A0A8J9SJ54</accession>
<sequence length="288" mass="31723">MRAVASKRFLLAQVPRSAHRALSATTYAGNRLLAGRSQLNPYTPLELQRKAFSTTGNTTTHASNRSKQETMESVHQEMKGVLQPQKSASPPVAGSGVTAQIFENPKRKAQYNQALWNAAGSFLLVIFAAQSLKSGTQRRKAEQLADGYCTVVEKKRILFQSLLQEDTWKPLAARIAANLNQVNDSTATTAQGIAGLFATRKSPTKTQDNLQQSEERILAMILHEMHVLVQEAALSDTEKDALAVAGLQNKADFLAKSTDDDNTEQLLRDLQVFDKEDGKVVKRRVFSI</sequence>
<proteinExistence type="predicted"/>
<gene>
    <name evidence="1" type="ORF">PTTT1_LOCUS53906</name>
</gene>
<dbReference type="EMBL" id="OU594950">
    <property type="protein sequence ID" value="CAG9294199.1"/>
    <property type="molecule type" value="Genomic_DNA"/>
</dbReference>
<reference evidence="1" key="1">
    <citation type="submission" date="2022-02" db="EMBL/GenBank/DDBJ databases">
        <authorList>
            <person name="Giguere J D."/>
        </authorList>
    </citation>
    <scope>NUCLEOTIDE SEQUENCE</scope>
    <source>
        <strain evidence="1">CCAP 1055/1</strain>
    </source>
</reference>
<name>A0A8J9SJ54_PHATR</name>
<dbReference type="AlphaFoldDB" id="A0A8J9SJ54"/>
<dbReference type="Proteomes" id="UP000836788">
    <property type="component" value="Chromosome 9"/>
</dbReference>
<evidence type="ECO:0000313" key="1">
    <source>
        <dbReference type="EMBL" id="CAG9294199.1"/>
    </source>
</evidence>